<gene>
    <name evidence="3" type="ORF">GOHSU_14_00030</name>
</gene>
<evidence type="ECO:0000313" key="4">
    <source>
        <dbReference type="Proteomes" id="UP000053405"/>
    </source>
</evidence>
<feature type="compositionally biased region" description="Basic residues" evidence="1">
    <location>
        <begin position="75"/>
        <end position="84"/>
    </location>
</feature>
<evidence type="ECO:0000256" key="1">
    <source>
        <dbReference type="SAM" id="MobiDB-lite"/>
    </source>
</evidence>
<keyword evidence="2" id="KW-0472">Membrane</keyword>
<keyword evidence="2" id="KW-1133">Transmembrane helix</keyword>
<keyword evidence="4" id="KW-1185">Reference proteome</keyword>
<protein>
    <recommendedName>
        <fullName evidence="5">DUF4352 domain-containing protein</fullName>
    </recommendedName>
</protein>
<dbReference type="STRING" id="1121927.GOHSU_14_00030"/>
<organism evidence="3 4">
    <name type="scientific">Gordonia hirsuta DSM 44140 = NBRC 16056</name>
    <dbReference type="NCBI Taxonomy" id="1121927"/>
    <lineage>
        <taxon>Bacteria</taxon>
        <taxon>Bacillati</taxon>
        <taxon>Actinomycetota</taxon>
        <taxon>Actinomycetes</taxon>
        <taxon>Mycobacteriales</taxon>
        <taxon>Gordoniaceae</taxon>
        <taxon>Gordonia</taxon>
    </lineage>
</organism>
<feature type="transmembrane region" description="Helical" evidence="2">
    <location>
        <begin position="95"/>
        <end position="116"/>
    </location>
</feature>
<dbReference type="Proteomes" id="UP000053405">
    <property type="component" value="Unassembled WGS sequence"/>
</dbReference>
<dbReference type="RefSeq" id="WP_005937839.1">
    <property type="nucleotide sequence ID" value="NZ_ATVK01000046.1"/>
</dbReference>
<feature type="region of interest" description="Disordered" evidence="1">
    <location>
        <begin position="1"/>
        <end position="84"/>
    </location>
</feature>
<sequence length="332" mass="35236">MRFNPPPNWPPVPPGWTPPSGWKPDPAWGPPPHGWPLWLPETPASQSGPTDHAAAGEKKTGTAPHPHPDPATPAKKPKRVGRWGKATRKAVENPLWTTLGALVGIVGLVVSVIQIYQAMQTPPVDLEVASITLDGEQTIPAHLLGGRTAGNGSVGATPIDLTLQNKGGEPSLITRIDATVVFFEQLRDCTAAPATPARAAGQYQLKIPMTDTAPSSKTFSNEIRFEVKPDAADRMVLTIGPEQQPAFAIQPMVMSVKLALIHDHNQTKEIGTVSLVTTVAATNAQIGGTPATAAGRQCAKENLEQLDTMFAIQATRSRVLDELRSAYQAAAG</sequence>
<feature type="compositionally biased region" description="Pro residues" evidence="1">
    <location>
        <begin position="1"/>
        <end position="17"/>
    </location>
</feature>
<evidence type="ECO:0000313" key="3">
    <source>
        <dbReference type="EMBL" id="GAC56836.1"/>
    </source>
</evidence>
<proteinExistence type="predicted"/>
<reference evidence="3 4" key="1">
    <citation type="submission" date="2012-12" db="EMBL/GenBank/DDBJ databases">
        <title>Whole genome shotgun sequence of Gordonia hirsuta NBRC 16056.</title>
        <authorList>
            <person name="Isaki-Nakamura S."/>
            <person name="Hosoyama A."/>
            <person name="Tsuchikane K."/>
            <person name="Katsumata H."/>
            <person name="Baba S."/>
            <person name="Yamazaki S."/>
            <person name="Fujita N."/>
        </authorList>
    </citation>
    <scope>NUCLEOTIDE SEQUENCE [LARGE SCALE GENOMIC DNA]</scope>
    <source>
        <strain evidence="3 4">NBRC 16056</strain>
    </source>
</reference>
<evidence type="ECO:0008006" key="5">
    <source>
        <dbReference type="Google" id="ProtNLM"/>
    </source>
</evidence>
<comment type="caution">
    <text evidence="3">The sequence shown here is derived from an EMBL/GenBank/DDBJ whole genome shotgun (WGS) entry which is preliminary data.</text>
</comment>
<keyword evidence="2" id="KW-0812">Transmembrane</keyword>
<dbReference type="EMBL" id="BANT01000014">
    <property type="protein sequence ID" value="GAC56836.1"/>
    <property type="molecule type" value="Genomic_DNA"/>
</dbReference>
<dbReference type="eggNOG" id="ENOG5032Y3D">
    <property type="taxonomic scope" value="Bacteria"/>
</dbReference>
<evidence type="ECO:0000256" key="2">
    <source>
        <dbReference type="SAM" id="Phobius"/>
    </source>
</evidence>
<dbReference type="AlphaFoldDB" id="L7L7V3"/>
<name>L7L7V3_9ACTN</name>
<accession>L7L7V3</accession>